<dbReference type="RefSeq" id="XP_012212391.1">
    <property type="nucleotide sequence ID" value="XM_012357001.1"/>
</dbReference>
<dbReference type="EMBL" id="KK583873">
    <property type="protein sequence ID" value="KDO16901.1"/>
    <property type="molecule type" value="Genomic_DNA"/>
</dbReference>
<feature type="non-terminal residue" evidence="1">
    <location>
        <position position="72"/>
    </location>
</feature>
<dbReference type="VEuPathDB" id="FungiDB:SPRG_17635"/>
<evidence type="ECO:0000313" key="2">
    <source>
        <dbReference type="Proteomes" id="UP000030745"/>
    </source>
</evidence>
<organism evidence="1 2">
    <name type="scientific">Saprolegnia parasitica (strain CBS 223.65)</name>
    <dbReference type="NCBI Taxonomy" id="695850"/>
    <lineage>
        <taxon>Eukaryota</taxon>
        <taxon>Sar</taxon>
        <taxon>Stramenopiles</taxon>
        <taxon>Oomycota</taxon>
        <taxon>Saprolegniomycetes</taxon>
        <taxon>Saprolegniales</taxon>
        <taxon>Saprolegniaceae</taxon>
        <taxon>Saprolegnia</taxon>
    </lineage>
</organism>
<proteinExistence type="predicted"/>
<reference evidence="1 2" key="1">
    <citation type="journal article" date="2013" name="PLoS Genet.">
        <title>Distinctive expansion of potential virulence genes in the genome of the oomycete fish pathogen Saprolegnia parasitica.</title>
        <authorList>
            <person name="Jiang R.H."/>
            <person name="de Bruijn I."/>
            <person name="Haas B.J."/>
            <person name="Belmonte R."/>
            <person name="Lobach L."/>
            <person name="Christie J."/>
            <person name="van den Ackerveken G."/>
            <person name="Bottin A."/>
            <person name="Bulone V."/>
            <person name="Diaz-Moreno S.M."/>
            <person name="Dumas B."/>
            <person name="Fan L."/>
            <person name="Gaulin E."/>
            <person name="Govers F."/>
            <person name="Grenville-Briggs L.J."/>
            <person name="Horner N.R."/>
            <person name="Levin J.Z."/>
            <person name="Mammella M."/>
            <person name="Meijer H.J."/>
            <person name="Morris P."/>
            <person name="Nusbaum C."/>
            <person name="Oome S."/>
            <person name="Phillips A.J."/>
            <person name="van Rooyen D."/>
            <person name="Rzeszutek E."/>
            <person name="Saraiva M."/>
            <person name="Secombes C.J."/>
            <person name="Seidl M.F."/>
            <person name="Snel B."/>
            <person name="Stassen J.H."/>
            <person name="Sykes S."/>
            <person name="Tripathy S."/>
            <person name="van den Berg H."/>
            <person name="Vega-Arreguin J.C."/>
            <person name="Wawra S."/>
            <person name="Young S.K."/>
            <person name="Zeng Q."/>
            <person name="Dieguez-Uribeondo J."/>
            <person name="Russ C."/>
            <person name="Tyler B.M."/>
            <person name="van West P."/>
        </authorList>
    </citation>
    <scope>NUCLEOTIDE SEQUENCE [LARGE SCALE GENOMIC DNA]</scope>
    <source>
        <strain evidence="1 2">CBS 223.65</strain>
    </source>
</reference>
<gene>
    <name evidence="1" type="ORF">SPRG_17635</name>
</gene>
<evidence type="ECO:0000313" key="1">
    <source>
        <dbReference type="EMBL" id="KDO16901.1"/>
    </source>
</evidence>
<name>A0A067BRG4_SAPPC</name>
<feature type="non-terminal residue" evidence="1">
    <location>
        <position position="1"/>
    </location>
</feature>
<dbReference type="Proteomes" id="UP000030745">
    <property type="component" value="Unassembled WGS sequence"/>
</dbReference>
<sequence>AHVCEVCTSASPNCVMKNPSYTFPALKLATAPPTIAPPLAPLHWTAVAPEETPRRCATALENPRGNAQIPQG</sequence>
<dbReference type="AlphaFoldDB" id="A0A067BRG4"/>
<keyword evidence="2" id="KW-1185">Reference proteome</keyword>
<accession>A0A067BRG4</accession>
<dbReference type="KEGG" id="spar:SPRG_17635"/>
<protein>
    <submittedName>
        <fullName evidence="1">Uncharacterized protein</fullName>
    </submittedName>
</protein>
<dbReference type="GeneID" id="24139167"/>